<accession>A0A3M6TX51</accession>
<reference evidence="3 4" key="1">
    <citation type="journal article" date="2018" name="Sci. Rep.">
        <title>Comparative analysis of the Pocillopora damicornis genome highlights role of immune system in coral evolution.</title>
        <authorList>
            <person name="Cunning R."/>
            <person name="Bay R.A."/>
            <person name="Gillette P."/>
            <person name="Baker A.C."/>
            <person name="Traylor-Knowles N."/>
        </authorList>
    </citation>
    <scope>NUCLEOTIDE SEQUENCE [LARGE SCALE GENOMIC DNA]</scope>
    <source>
        <strain evidence="3">RSMAS</strain>
        <tissue evidence="3">Whole animal</tissue>
    </source>
</reference>
<keyword evidence="4" id="KW-1185">Reference proteome</keyword>
<keyword evidence="1" id="KW-0802">TPR repeat</keyword>
<dbReference type="Pfam" id="PF13424">
    <property type="entry name" value="TPR_12"/>
    <property type="match status" value="1"/>
</dbReference>
<dbReference type="PROSITE" id="PS50005">
    <property type="entry name" value="TPR"/>
    <property type="match status" value="1"/>
</dbReference>
<feature type="repeat" description="TPR" evidence="1">
    <location>
        <begin position="98"/>
        <end position="131"/>
    </location>
</feature>
<feature type="non-terminal residue" evidence="3">
    <location>
        <position position="158"/>
    </location>
</feature>
<dbReference type="OrthoDB" id="5989771at2759"/>
<dbReference type="Gene3D" id="1.25.40.10">
    <property type="entry name" value="Tetratricopeptide repeat domain"/>
    <property type="match status" value="1"/>
</dbReference>
<protein>
    <submittedName>
        <fullName evidence="3">Uncharacterized protein</fullName>
    </submittedName>
</protein>
<dbReference type="EMBL" id="RCHS01002740">
    <property type="protein sequence ID" value="RMX45956.1"/>
    <property type="molecule type" value="Genomic_DNA"/>
</dbReference>
<dbReference type="InterPro" id="IPR011990">
    <property type="entry name" value="TPR-like_helical_dom_sf"/>
</dbReference>
<dbReference type="AlphaFoldDB" id="A0A3M6TX51"/>
<dbReference type="SUPFAM" id="SSF48452">
    <property type="entry name" value="TPR-like"/>
    <property type="match status" value="1"/>
</dbReference>
<organism evidence="3 4">
    <name type="scientific">Pocillopora damicornis</name>
    <name type="common">Cauliflower coral</name>
    <name type="synonym">Millepora damicornis</name>
    <dbReference type="NCBI Taxonomy" id="46731"/>
    <lineage>
        <taxon>Eukaryota</taxon>
        <taxon>Metazoa</taxon>
        <taxon>Cnidaria</taxon>
        <taxon>Anthozoa</taxon>
        <taxon>Hexacorallia</taxon>
        <taxon>Scleractinia</taxon>
        <taxon>Astrocoeniina</taxon>
        <taxon>Pocilloporidae</taxon>
        <taxon>Pocillopora</taxon>
    </lineage>
</organism>
<keyword evidence="2" id="KW-1133">Transmembrane helix</keyword>
<proteinExistence type="predicted"/>
<evidence type="ECO:0000313" key="4">
    <source>
        <dbReference type="Proteomes" id="UP000275408"/>
    </source>
</evidence>
<evidence type="ECO:0000256" key="1">
    <source>
        <dbReference type="PROSITE-ProRule" id="PRU00339"/>
    </source>
</evidence>
<name>A0A3M6TX51_POCDA</name>
<keyword evidence="2" id="KW-0472">Membrane</keyword>
<evidence type="ECO:0000256" key="2">
    <source>
        <dbReference type="SAM" id="Phobius"/>
    </source>
</evidence>
<keyword evidence="2" id="KW-0812">Transmembrane</keyword>
<gene>
    <name evidence="3" type="ORF">pdam_00020996</name>
</gene>
<dbReference type="Proteomes" id="UP000275408">
    <property type="component" value="Unassembled WGS sequence"/>
</dbReference>
<sequence length="158" mass="18053">MDNVEELMATFSMVIGLVVATFFLNTGRGLQAVMLGEECLNFLKSDELESKTRFRLIMKIYTLMFKAACMASNHTSAERYAKELLDMCHASGDTIEEGKITLTLGKIYESQNEFEKAKQYYQKAIDVTEYTADKQTRGKCYFAMGHLSYSRSEYHKAK</sequence>
<feature type="transmembrane region" description="Helical" evidence="2">
    <location>
        <begin position="6"/>
        <end position="24"/>
    </location>
</feature>
<evidence type="ECO:0000313" key="3">
    <source>
        <dbReference type="EMBL" id="RMX45956.1"/>
    </source>
</evidence>
<dbReference type="InterPro" id="IPR019734">
    <property type="entry name" value="TPR_rpt"/>
</dbReference>
<comment type="caution">
    <text evidence="3">The sequence shown here is derived from an EMBL/GenBank/DDBJ whole genome shotgun (WGS) entry which is preliminary data.</text>
</comment>